<reference evidence="8" key="1">
    <citation type="submission" date="2008-01" db="EMBL/GenBank/DDBJ databases">
        <title>Complete sequence of Shewanella halifaxensis HAW-EB4.</title>
        <authorList>
            <consortium name="US DOE Joint Genome Institute"/>
            <person name="Copeland A."/>
            <person name="Lucas S."/>
            <person name="Lapidus A."/>
            <person name="Glavina del Rio T."/>
            <person name="Dalin E."/>
            <person name="Tice H."/>
            <person name="Bruce D."/>
            <person name="Goodwin L."/>
            <person name="Pitluck S."/>
            <person name="Sims D."/>
            <person name="Brettin T."/>
            <person name="Detter J.C."/>
            <person name="Han C."/>
            <person name="Kuske C.R."/>
            <person name="Schmutz J."/>
            <person name="Larimer F."/>
            <person name="Land M."/>
            <person name="Hauser L."/>
            <person name="Kyrpides N."/>
            <person name="Kim E."/>
            <person name="Zhao J.-S."/>
            <person name="Richardson P."/>
        </authorList>
    </citation>
    <scope>NUCLEOTIDE SEQUENCE [LARGE SCALE GENOMIC DNA]</scope>
    <source>
        <strain evidence="8">HAW-EB4</strain>
    </source>
</reference>
<dbReference type="InterPro" id="IPR046668">
    <property type="entry name" value="DUF6538"/>
</dbReference>
<dbReference type="Proteomes" id="UP000001317">
    <property type="component" value="Chromosome"/>
</dbReference>
<accession>B0TV43</accession>
<evidence type="ECO:0000313" key="8">
    <source>
        <dbReference type="EMBL" id="ABZ78310.1"/>
    </source>
</evidence>
<proteinExistence type="inferred from homology"/>
<evidence type="ECO:0000259" key="6">
    <source>
        <dbReference type="PROSITE" id="PS51898"/>
    </source>
</evidence>
<evidence type="ECO:0000256" key="1">
    <source>
        <dbReference type="ARBA" id="ARBA00008857"/>
    </source>
</evidence>
<keyword evidence="9" id="KW-1185">Reference proteome</keyword>
<dbReference type="Pfam" id="PF20172">
    <property type="entry name" value="DUF6538"/>
    <property type="match status" value="1"/>
</dbReference>
<dbReference type="eggNOG" id="COG0582">
    <property type="taxonomic scope" value="Bacteria"/>
</dbReference>
<feature type="domain" description="Tyr recombinase" evidence="6">
    <location>
        <begin position="249"/>
        <end position="424"/>
    </location>
</feature>
<comment type="similarity">
    <text evidence="1">Belongs to the 'phage' integrase family.</text>
</comment>
<dbReference type="PROSITE" id="PS51898">
    <property type="entry name" value="TYR_RECOMBINASE"/>
    <property type="match status" value="1"/>
</dbReference>
<keyword evidence="2" id="KW-0229">DNA integration</keyword>
<dbReference type="PROSITE" id="PS51900">
    <property type="entry name" value="CB"/>
    <property type="match status" value="1"/>
</dbReference>
<evidence type="ECO:0000259" key="7">
    <source>
        <dbReference type="PROSITE" id="PS51900"/>
    </source>
</evidence>
<name>B0TV43_SHEHH</name>
<evidence type="ECO:0000256" key="5">
    <source>
        <dbReference type="PROSITE-ProRule" id="PRU01248"/>
    </source>
</evidence>
<gene>
    <name evidence="8" type="ordered locus">Shal_3770</name>
</gene>
<dbReference type="HOGENOM" id="CLU_038358_0_0_6"/>
<dbReference type="EMBL" id="CP000931">
    <property type="protein sequence ID" value="ABZ78310.1"/>
    <property type="molecule type" value="Genomic_DNA"/>
</dbReference>
<dbReference type="InterPro" id="IPR010998">
    <property type="entry name" value="Integrase_recombinase_N"/>
</dbReference>
<dbReference type="GO" id="GO:0003677">
    <property type="term" value="F:DNA binding"/>
    <property type="evidence" value="ECO:0007669"/>
    <property type="project" value="UniProtKB-UniRule"/>
</dbReference>
<dbReference type="GO" id="GO:0015074">
    <property type="term" value="P:DNA integration"/>
    <property type="evidence" value="ECO:0007669"/>
    <property type="project" value="UniProtKB-KW"/>
</dbReference>
<dbReference type="InterPro" id="IPR044068">
    <property type="entry name" value="CB"/>
</dbReference>
<dbReference type="InterPro" id="IPR002104">
    <property type="entry name" value="Integrase_catalytic"/>
</dbReference>
<dbReference type="InterPro" id="IPR011010">
    <property type="entry name" value="DNA_brk_join_enz"/>
</dbReference>
<organism evidence="8 9">
    <name type="scientific">Shewanella halifaxensis (strain HAW-EB4)</name>
    <dbReference type="NCBI Taxonomy" id="458817"/>
    <lineage>
        <taxon>Bacteria</taxon>
        <taxon>Pseudomonadati</taxon>
        <taxon>Pseudomonadota</taxon>
        <taxon>Gammaproteobacteria</taxon>
        <taxon>Alteromonadales</taxon>
        <taxon>Shewanellaceae</taxon>
        <taxon>Shewanella</taxon>
    </lineage>
</organism>
<dbReference type="STRING" id="458817.Shal_3770"/>
<dbReference type="Gene3D" id="1.10.150.130">
    <property type="match status" value="1"/>
</dbReference>
<keyword evidence="3 5" id="KW-0238">DNA-binding</keyword>
<dbReference type="PANTHER" id="PTHR30629:SF2">
    <property type="entry name" value="PROPHAGE INTEGRASE INTS-RELATED"/>
    <property type="match status" value="1"/>
</dbReference>
<dbReference type="Gene3D" id="1.10.443.10">
    <property type="entry name" value="Intergrase catalytic core"/>
    <property type="match status" value="1"/>
</dbReference>
<evidence type="ECO:0000256" key="2">
    <source>
        <dbReference type="ARBA" id="ARBA00022908"/>
    </source>
</evidence>
<dbReference type="SUPFAM" id="SSF56349">
    <property type="entry name" value="DNA breaking-rejoining enzymes"/>
    <property type="match status" value="1"/>
</dbReference>
<dbReference type="GO" id="GO:0006310">
    <property type="term" value="P:DNA recombination"/>
    <property type="evidence" value="ECO:0007669"/>
    <property type="project" value="UniProtKB-KW"/>
</dbReference>
<protein>
    <submittedName>
        <fullName evidence="8">Integrase family protein</fullName>
    </submittedName>
</protein>
<feature type="domain" description="Core-binding (CB)" evidence="7">
    <location>
        <begin position="142"/>
        <end position="223"/>
    </location>
</feature>
<keyword evidence="4" id="KW-0233">DNA recombination</keyword>
<evidence type="ECO:0000313" key="9">
    <source>
        <dbReference type="Proteomes" id="UP000001317"/>
    </source>
</evidence>
<evidence type="ECO:0000256" key="3">
    <source>
        <dbReference type="ARBA" id="ARBA00023125"/>
    </source>
</evidence>
<sequence>MVLLRSTKRYTLQDKYIVKKKGKDTYQFNMRVPKALMHLYPHKTFITRTLGTACIKTARIRRDRIVGEIAAQKESAYSNERVAFLAFVDTLKEAKQEARGNRYEAYYQLSTQDLLDTDSFPKAQLAASHSVETGNIPEGYRPTIREALHSWLERNTRRNADTLSKIKTTTDKFLKCCGQFDIELESIHRKDVLNYIELTIDSYSVSTVSGNLSRLRTLYKHAWQIGLIEQRPCPFSDHDLAYYKESTTQKTQMFSAEEVQTIMLWANSQQNAMADITKVGLFTGMRIGEICSLKAEDVHIENDVMAFFIRKGKTNAAQRTVPVCNELVPTIRKRLSILEPEALLFGMNGKQASRDFSHFKIESITKDKTKRFHSFRVHMATAFSRAGIDELTAAFILGHKGGKTMSYGYYAKADELQRLKEATEKAVVVIKRDWLTHKGQTTMPELT</sequence>
<dbReference type="InterPro" id="IPR013762">
    <property type="entry name" value="Integrase-like_cat_sf"/>
</dbReference>
<dbReference type="AlphaFoldDB" id="B0TV43"/>
<dbReference type="KEGG" id="shl:Shal_3770"/>
<evidence type="ECO:0000256" key="4">
    <source>
        <dbReference type="ARBA" id="ARBA00023172"/>
    </source>
</evidence>
<dbReference type="InterPro" id="IPR050808">
    <property type="entry name" value="Phage_Integrase"/>
</dbReference>
<dbReference type="PANTHER" id="PTHR30629">
    <property type="entry name" value="PROPHAGE INTEGRASE"/>
    <property type="match status" value="1"/>
</dbReference>
<dbReference type="Pfam" id="PF00589">
    <property type="entry name" value="Phage_integrase"/>
    <property type="match status" value="1"/>
</dbReference>